<feature type="region of interest" description="Disordered" evidence="1">
    <location>
        <begin position="73"/>
        <end position="146"/>
    </location>
</feature>
<comment type="caution">
    <text evidence="2">The sequence shown here is derived from an EMBL/GenBank/DDBJ whole genome shotgun (WGS) entry which is preliminary data.</text>
</comment>
<feature type="compositionally biased region" description="Basic and acidic residues" evidence="1">
    <location>
        <begin position="220"/>
        <end position="245"/>
    </location>
</feature>
<feature type="region of interest" description="Disordered" evidence="1">
    <location>
        <begin position="166"/>
        <end position="245"/>
    </location>
</feature>
<name>A0A9N8R7R2_GIBZA</name>
<accession>A0A9N8R7R2</accession>
<feature type="compositionally biased region" description="Polar residues" evidence="1">
    <location>
        <begin position="666"/>
        <end position="682"/>
    </location>
</feature>
<gene>
    <name evidence="2" type="ORF">MDCFG202_LOCUS91606</name>
</gene>
<evidence type="ECO:0000256" key="1">
    <source>
        <dbReference type="SAM" id="MobiDB-lite"/>
    </source>
</evidence>
<dbReference type="Proteomes" id="UP000746612">
    <property type="component" value="Unassembled WGS sequence"/>
</dbReference>
<evidence type="ECO:0000313" key="3">
    <source>
        <dbReference type="Proteomes" id="UP000746612"/>
    </source>
</evidence>
<feature type="region of interest" description="Disordered" evidence="1">
    <location>
        <begin position="267"/>
        <end position="291"/>
    </location>
</feature>
<organism evidence="2 3">
    <name type="scientific">Gibberella zeae</name>
    <name type="common">Wheat head blight fungus</name>
    <name type="synonym">Fusarium graminearum</name>
    <dbReference type="NCBI Taxonomy" id="5518"/>
    <lineage>
        <taxon>Eukaryota</taxon>
        <taxon>Fungi</taxon>
        <taxon>Dikarya</taxon>
        <taxon>Ascomycota</taxon>
        <taxon>Pezizomycotina</taxon>
        <taxon>Sordariomycetes</taxon>
        <taxon>Hypocreomycetidae</taxon>
        <taxon>Hypocreales</taxon>
        <taxon>Nectriaceae</taxon>
        <taxon>Fusarium</taxon>
    </lineage>
</organism>
<feature type="compositionally biased region" description="Basic and acidic residues" evidence="1">
    <location>
        <begin position="73"/>
        <end position="86"/>
    </location>
</feature>
<feature type="compositionally biased region" description="Basic and acidic residues" evidence="1">
    <location>
        <begin position="602"/>
        <end position="623"/>
    </location>
</feature>
<feature type="region of interest" description="Disordered" evidence="1">
    <location>
        <begin position="597"/>
        <end position="629"/>
    </location>
</feature>
<sequence length="940" mass="99415">MSLSTRVRVLKGKFGRSESEKSGRWCSGLLVLGRNTLKRDNEILEGSLLLVLLGRLAVHEVIEAGAALHEVVETTHDTEDTERENPDTDNSDNASLATNEPTEDTEEGGKDIDDQDSARQLPRGDGRPEGTVGTGDEDQPVLSKRDLEEENLIDLTEVLNDSAVLTVRQHGRKSDPGTDSQDNTEKNGHTPELGKIPLDRSLGEGSVVVGDSKGGNIGENGDKDDKLNVERSVEDGDPETKEDLHVQGKSDTVDNVGIHSVEDLTGRFQGVDDGSETGGKENDIRGGSGGIGGTLDSNTSIGLLQRGSIVDTITSHGNKVTTLLENLNDVVLVLGENLSETIGSLNEIVNLRTGHVTTTTKTKALSVVNVGTEAELTRSLTGNTDSVTSKHLDGETKALGFVDSSGSVVTRGVRAGHDSENLPSTLTSLASNTKRSEATGSKLSHTVFVRRIDFLRDGVVLLDGLENKKWGTLDTDDTLALRGLDNSLDLLGDGVKGVEVENLVLGQNTLGAGVELESLEESLVDGINTLLLAGSSQTSSEHQVIGLNASNTERLSERELVLGQSTSLVRAENLDTSKGLNGGKLLDDSLLLGKVGGTDGHGGSDDGGKTDRDTDDSNSKGETEDVNNAIGSHELIRIKKKRGLTNSVQNLSEVTSATSRLRDESSGTTNEGVVTSGSNDNEGLTTLDSGRSVTVVTMVLVDSERLSSDGGLINLAEAALGNETTISRNDRSLFDLEDVTGNDFRGLDLLESAITENNSLESKSFLELLDDGTSLVLLNETNTCVEKEKSANDTEINPVFKTSSKNSGSFLYEMANEEHEELENHVLLLFFHGVETPFLATCDNLSLSQTNTRVSLELVLGDDTSTAGGGLLVVVDLVAVLGLEVLDQGIHVLIGLLILGDGSLGVVGSGSLSSLLIEAASLDVGVERGCADRLLFGHGR</sequence>
<feature type="compositionally biased region" description="Polar residues" evidence="1">
    <location>
        <begin position="91"/>
        <end position="100"/>
    </location>
</feature>
<evidence type="ECO:0000313" key="2">
    <source>
        <dbReference type="EMBL" id="CAG1970725.1"/>
    </source>
</evidence>
<protein>
    <submittedName>
        <fullName evidence="2">Uncharacterized protein</fullName>
    </submittedName>
</protein>
<feature type="region of interest" description="Disordered" evidence="1">
    <location>
        <begin position="655"/>
        <end position="682"/>
    </location>
</feature>
<dbReference type="EMBL" id="CAJPIJ010000086">
    <property type="protein sequence ID" value="CAG1970725.1"/>
    <property type="molecule type" value="Genomic_DNA"/>
</dbReference>
<dbReference type="AlphaFoldDB" id="A0A9N8R7R2"/>
<proteinExistence type="predicted"/>
<reference evidence="2" key="1">
    <citation type="submission" date="2021-03" db="EMBL/GenBank/DDBJ databases">
        <authorList>
            <person name="Alouane T."/>
            <person name="Langin T."/>
            <person name="Bonhomme L."/>
        </authorList>
    </citation>
    <scope>NUCLEOTIDE SEQUENCE</scope>
    <source>
        <strain evidence="2">MDC_Fg202</strain>
    </source>
</reference>